<evidence type="ECO:0000256" key="2">
    <source>
        <dbReference type="ARBA" id="ARBA00004370"/>
    </source>
</evidence>
<evidence type="ECO:0000256" key="7">
    <source>
        <dbReference type="ARBA" id="ARBA00023004"/>
    </source>
</evidence>
<protein>
    <submittedName>
        <fullName evidence="13">Probable cytochrome P450 12c1, mitochondrial</fullName>
    </submittedName>
</protein>
<dbReference type="InterPro" id="IPR050479">
    <property type="entry name" value="CYP11_CYP27_families"/>
</dbReference>
<proteinExistence type="inferred from homology"/>
<evidence type="ECO:0000256" key="8">
    <source>
        <dbReference type="ARBA" id="ARBA00023033"/>
    </source>
</evidence>
<organism evidence="12 13">
    <name type="scientific">Drosophila suzukii</name>
    <name type="common">Spotted-wing drosophila fruit fly</name>
    <dbReference type="NCBI Taxonomy" id="28584"/>
    <lineage>
        <taxon>Eukaryota</taxon>
        <taxon>Metazoa</taxon>
        <taxon>Ecdysozoa</taxon>
        <taxon>Arthropoda</taxon>
        <taxon>Hexapoda</taxon>
        <taxon>Insecta</taxon>
        <taxon>Pterygota</taxon>
        <taxon>Neoptera</taxon>
        <taxon>Endopterygota</taxon>
        <taxon>Diptera</taxon>
        <taxon>Brachycera</taxon>
        <taxon>Muscomorpha</taxon>
        <taxon>Ephydroidea</taxon>
        <taxon>Drosophilidae</taxon>
        <taxon>Drosophila</taxon>
        <taxon>Sophophora</taxon>
    </lineage>
</organism>
<comment type="cofactor">
    <cofactor evidence="1 10">
        <name>heme</name>
        <dbReference type="ChEBI" id="CHEBI:30413"/>
    </cofactor>
</comment>
<dbReference type="Gene3D" id="1.10.630.10">
    <property type="entry name" value="Cytochrome P450"/>
    <property type="match status" value="1"/>
</dbReference>
<evidence type="ECO:0000256" key="10">
    <source>
        <dbReference type="PIRSR" id="PIRSR602403-1"/>
    </source>
</evidence>
<dbReference type="PANTHER" id="PTHR24279:SF120">
    <property type="entry name" value="CYTOCHROME P450"/>
    <property type="match status" value="1"/>
</dbReference>
<evidence type="ECO:0000256" key="11">
    <source>
        <dbReference type="RuleBase" id="RU000461"/>
    </source>
</evidence>
<dbReference type="GO" id="GO:0016705">
    <property type="term" value="F:oxidoreductase activity, acting on paired donors, with incorporation or reduction of molecular oxygen"/>
    <property type="evidence" value="ECO:0007669"/>
    <property type="project" value="InterPro"/>
</dbReference>
<dbReference type="PANTHER" id="PTHR24279">
    <property type="entry name" value="CYTOCHROME P450"/>
    <property type="match status" value="1"/>
</dbReference>
<evidence type="ECO:0000313" key="12">
    <source>
        <dbReference type="Proteomes" id="UP001652628"/>
    </source>
</evidence>
<dbReference type="PROSITE" id="PS00086">
    <property type="entry name" value="CYTOCHROME_P450"/>
    <property type="match status" value="1"/>
</dbReference>
<feature type="binding site" description="axial binding residue" evidence="10">
    <location>
        <position position="473"/>
    </location>
    <ligand>
        <name>heme</name>
        <dbReference type="ChEBI" id="CHEBI:30413"/>
    </ligand>
    <ligandPart>
        <name>Fe</name>
        <dbReference type="ChEBI" id="CHEBI:18248"/>
    </ligandPart>
</feature>
<keyword evidence="4 10" id="KW-0349">Heme</keyword>
<evidence type="ECO:0000256" key="9">
    <source>
        <dbReference type="ARBA" id="ARBA00023136"/>
    </source>
</evidence>
<evidence type="ECO:0000256" key="3">
    <source>
        <dbReference type="ARBA" id="ARBA00010617"/>
    </source>
</evidence>
<gene>
    <name evidence="13" type="primary">Cyp12c1</name>
</gene>
<dbReference type="AlphaFoldDB" id="A0AB39ZKM0"/>
<dbReference type="SUPFAM" id="SSF48264">
    <property type="entry name" value="Cytochrome P450"/>
    <property type="match status" value="1"/>
</dbReference>
<dbReference type="GeneID" id="108015530"/>
<keyword evidence="5 10" id="KW-0479">Metal-binding</keyword>
<dbReference type="GO" id="GO:0005506">
    <property type="term" value="F:iron ion binding"/>
    <property type="evidence" value="ECO:0007669"/>
    <property type="project" value="InterPro"/>
</dbReference>
<dbReference type="PRINTS" id="PR00385">
    <property type="entry name" value="P450"/>
</dbReference>
<comment type="similarity">
    <text evidence="3 11">Belongs to the cytochrome P450 family.</text>
</comment>
<evidence type="ECO:0000256" key="5">
    <source>
        <dbReference type="ARBA" id="ARBA00022723"/>
    </source>
</evidence>
<dbReference type="GO" id="GO:0005789">
    <property type="term" value="C:endoplasmic reticulum membrane"/>
    <property type="evidence" value="ECO:0007669"/>
    <property type="project" value="UniProtKB-SubCell"/>
</dbReference>
<evidence type="ECO:0000313" key="13">
    <source>
        <dbReference type="RefSeq" id="XP_016937491.4"/>
    </source>
</evidence>
<keyword evidence="6 11" id="KW-0560">Oxidoreductase</keyword>
<dbReference type="Pfam" id="PF00067">
    <property type="entry name" value="p450"/>
    <property type="match status" value="1"/>
</dbReference>
<evidence type="ECO:0000256" key="1">
    <source>
        <dbReference type="ARBA" id="ARBA00001971"/>
    </source>
</evidence>
<keyword evidence="7 10" id="KW-0408">Iron</keyword>
<dbReference type="GO" id="GO:0020037">
    <property type="term" value="F:heme binding"/>
    <property type="evidence" value="ECO:0007669"/>
    <property type="project" value="InterPro"/>
</dbReference>
<keyword evidence="12" id="KW-1185">Reference proteome</keyword>
<dbReference type="RefSeq" id="XP_016937491.4">
    <property type="nucleotide sequence ID" value="XM_017082002.4"/>
</dbReference>
<dbReference type="PRINTS" id="PR00463">
    <property type="entry name" value="EP450I"/>
</dbReference>
<comment type="subcellular location">
    <subcellularLocation>
        <location evidence="2">Membrane</location>
    </subcellularLocation>
</comment>
<dbReference type="Proteomes" id="UP001652628">
    <property type="component" value="Chromosome 3"/>
</dbReference>
<reference evidence="13" key="1">
    <citation type="submission" date="2025-08" db="UniProtKB">
        <authorList>
            <consortium name="RefSeq"/>
        </authorList>
    </citation>
    <scope>IDENTIFICATION</scope>
</reference>
<keyword evidence="8 11" id="KW-0503">Monooxygenase</keyword>
<sequence length="527" mass="61045">MLRVITVKQALRASSQLAATRNPEASSYVQQIESEWETAKPFKEIPGPTRWQLFRGFQKGGQYHKLEMNEVMRLHKQQFGDICVVPGLFGMPSTVLLFNEETFERVYRTEGQWPIRGGSEPVIHYRNNRKDKFFKDCIGLFTNGADWGKHRSAVNPVLMQHRNVAVYLKPMQRVNHQFVQHIREIRDPESKEVPVDFLNSVKQLTFESVATVALDKELGLLRENHQPPEARKLFKNIEILMESFFVLGVRPSIYKYISTPTYRKFSQAMDELFDTCSTYVNEAIERIEKKSAPGSSKDHKSVLEQLLQVDRKLATVMAMDMLIGGVDTTTSAISGLLLNLAKNPEKQQKLREEVLSKLPSPDRDFTLEDMKSLPYLRAFIKESMRVYPVTFANVRSAGTDVVLDGYRIPKGTHLIMTNSFLLNDERIYPRAKEFLPERWLRQKDDKEDSSDFLMNKSTSSFIYLPFGFGPRLCVGKRIVDLELELTLSNLVRNFQIEYKHPIENPFKCTFIYMPRIPLNFKFTDLKY</sequence>
<keyword evidence="9" id="KW-0472">Membrane</keyword>
<dbReference type="InterPro" id="IPR001128">
    <property type="entry name" value="Cyt_P450"/>
</dbReference>
<name>A0AB39ZKM0_DROSZ</name>
<evidence type="ECO:0000256" key="4">
    <source>
        <dbReference type="ARBA" id="ARBA00022617"/>
    </source>
</evidence>
<evidence type="ECO:0000256" key="6">
    <source>
        <dbReference type="ARBA" id="ARBA00023002"/>
    </source>
</evidence>
<dbReference type="InterPro" id="IPR036396">
    <property type="entry name" value="Cyt_P450_sf"/>
</dbReference>
<accession>A0AB39ZKM0</accession>
<dbReference type="InterPro" id="IPR002401">
    <property type="entry name" value="Cyt_P450_E_grp-I"/>
</dbReference>
<dbReference type="CDD" id="cd11054">
    <property type="entry name" value="CYP24A1-like"/>
    <property type="match status" value="1"/>
</dbReference>
<dbReference type="InterPro" id="IPR017972">
    <property type="entry name" value="Cyt_P450_CS"/>
</dbReference>
<dbReference type="GO" id="GO:0004497">
    <property type="term" value="F:monooxygenase activity"/>
    <property type="evidence" value="ECO:0007669"/>
    <property type="project" value="UniProtKB-KW"/>
</dbReference>